<organism evidence="1 2">
    <name type="scientific">Rozella allomycis (strain CSF55)</name>
    <dbReference type="NCBI Taxonomy" id="988480"/>
    <lineage>
        <taxon>Eukaryota</taxon>
        <taxon>Fungi</taxon>
        <taxon>Fungi incertae sedis</taxon>
        <taxon>Cryptomycota</taxon>
        <taxon>Cryptomycota incertae sedis</taxon>
        <taxon>Rozella</taxon>
    </lineage>
</organism>
<proteinExistence type="predicted"/>
<reference evidence="2" key="1">
    <citation type="journal article" date="2018" name="Nat. Microbiol.">
        <title>Leveraging single-cell genomics to expand the fungal tree of life.</title>
        <authorList>
            <person name="Ahrendt S.R."/>
            <person name="Quandt C.A."/>
            <person name="Ciobanu D."/>
            <person name="Clum A."/>
            <person name="Salamov A."/>
            <person name="Andreopoulos B."/>
            <person name="Cheng J.F."/>
            <person name="Woyke T."/>
            <person name="Pelin A."/>
            <person name="Henrissat B."/>
            <person name="Reynolds N.K."/>
            <person name="Benny G.L."/>
            <person name="Smith M.E."/>
            <person name="James T.Y."/>
            <person name="Grigoriev I.V."/>
        </authorList>
    </citation>
    <scope>NUCLEOTIDE SEQUENCE [LARGE SCALE GENOMIC DNA]</scope>
    <source>
        <strain evidence="2">CSF55</strain>
    </source>
</reference>
<evidence type="ECO:0000313" key="2">
    <source>
        <dbReference type="Proteomes" id="UP000281549"/>
    </source>
</evidence>
<dbReference type="AlphaFoldDB" id="A0A4P9YDP1"/>
<protein>
    <submittedName>
        <fullName evidence="1">Uncharacterized protein</fullName>
    </submittedName>
</protein>
<sequence length="153" mass="17721">MYGLTEPFRPVQSIAKGSPASCILFKAHCDLLYEMTNKLTLAYMLHKTLISTLGYADDKYQPTSHVDHIQSFTVTNYEFFDSIHHQPIGPIKTKVLNEAHHYWFRNLMEGNSQYLKVIKYIIALLMLAHIKCSLENIVVANWEVEMKFIPMII</sequence>
<gene>
    <name evidence="1" type="ORF">ROZALSC1DRAFT_24075</name>
</gene>
<dbReference type="EMBL" id="ML005774">
    <property type="protein sequence ID" value="RKP17563.1"/>
    <property type="molecule type" value="Genomic_DNA"/>
</dbReference>
<dbReference type="Proteomes" id="UP000281549">
    <property type="component" value="Unassembled WGS sequence"/>
</dbReference>
<evidence type="ECO:0000313" key="1">
    <source>
        <dbReference type="EMBL" id="RKP17563.1"/>
    </source>
</evidence>
<accession>A0A4P9YDP1</accession>
<name>A0A4P9YDP1_ROZAC</name>